<dbReference type="PROSITE" id="PS51671">
    <property type="entry name" value="ACT"/>
    <property type="match status" value="2"/>
</dbReference>
<comment type="caution">
    <text evidence="7">Lacks conserved residue(s) required for the propagation of feature annotation.</text>
</comment>
<dbReference type="RefSeq" id="WP_007341159.1">
    <property type="nucleotide sequence ID" value="NZ_GL878494.1"/>
</dbReference>
<dbReference type="InterPro" id="IPR045865">
    <property type="entry name" value="ACT-like_dom_sf"/>
</dbReference>
<dbReference type="SUPFAM" id="SSF81301">
    <property type="entry name" value="Nucleotidyltransferase"/>
    <property type="match status" value="1"/>
</dbReference>
<proteinExistence type="inferred from homology"/>
<evidence type="ECO:0000259" key="8">
    <source>
        <dbReference type="PROSITE" id="PS51671"/>
    </source>
</evidence>
<dbReference type="GO" id="GO:0008773">
    <property type="term" value="F:[protein-PII] uridylyltransferase activity"/>
    <property type="evidence" value="ECO:0007669"/>
    <property type="project" value="UniProtKB-UniRule"/>
</dbReference>
<dbReference type="Gene3D" id="1.10.3210.10">
    <property type="entry name" value="Hypothetical protein af1432"/>
    <property type="match status" value="1"/>
</dbReference>
<dbReference type="InterPro" id="IPR002912">
    <property type="entry name" value="ACT_dom"/>
</dbReference>
<dbReference type="EMBL" id="AFAY01000003">
    <property type="protein sequence ID" value="EGF12164.1"/>
    <property type="molecule type" value="Genomic_DNA"/>
</dbReference>
<dbReference type="Pfam" id="PF08335">
    <property type="entry name" value="GlnD_UR_UTase"/>
    <property type="match status" value="1"/>
</dbReference>
<dbReference type="Gene3D" id="1.20.120.330">
    <property type="entry name" value="Nucleotidyltransferases domain 2"/>
    <property type="match status" value="1"/>
</dbReference>
<dbReference type="NCBIfam" id="TIGR01693">
    <property type="entry name" value="UTase_glnD"/>
    <property type="match status" value="1"/>
</dbReference>
<dbReference type="Pfam" id="PF01966">
    <property type="entry name" value="HD"/>
    <property type="match status" value="1"/>
</dbReference>
<dbReference type="EC" id="3.1.4.-" evidence="7"/>
<dbReference type="InterPro" id="IPR043519">
    <property type="entry name" value="NT_sf"/>
</dbReference>
<keyword evidence="1 7" id="KW-0808">Transferase</keyword>
<dbReference type="SUPFAM" id="SSF55021">
    <property type="entry name" value="ACT-like"/>
    <property type="match status" value="2"/>
</dbReference>
<dbReference type="Proteomes" id="UP000004105">
    <property type="component" value="Unassembled WGS sequence"/>
</dbReference>
<evidence type="ECO:0000256" key="5">
    <source>
        <dbReference type="ARBA" id="ARBA00022842"/>
    </source>
</evidence>
<dbReference type="CDD" id="cd04900">
    <property type="entry name" value="ACT_UUR-like_1"/>
    <property type="match status" value="1"/>
</dbReference>
<name>F2B8W9_9NEIS</name>
<dbReference type="PIRSF" id="PIRSF006288">
    <property type="entry name" value="PII_uridyltransf"/>
    <property type="match status" value="1"/>
</dbReference>
<evidence type="ECO:0000256" key="3">
    <source>
        <dbReference type="ARBA" id="ARBA00022737"/>
    </source>
</evidence>
<dbReference type="PROSITE" id="PS51831">
    <property type="entry name" value="HD"/>
    <property type="match status" value="1"/>
</dbReference>
<comment type="activity regulation">
    <text evidence="7">Uridylyltransferase (UTase) activity is inhibited by glutamine, while glutamine activates uridylyl-removing (UR) activity.</text>
</comment>
<comment type="catalytic activity">
    <reaction evidence="7">
        <text>[protein-PII]-L-tyrosine + UTP = [protein-PII]-uridylyl-L-tyrosine + diphosphate</text>
        <dbReference type="Rhea" id="RHEA:13673"/>
        <dbReference type="Rhea" id="RHEA-COMP:12147"/>
        <dbReference type="Rhea" id="RHEA-COMP:12148"/>
        <dbReference type="ChEBI" id="CHEBI:33019"/>
        <dbReference type="ChEBI" id="CHEBI:46398"/>
        <dbReference type="ChEBI" id="CHEBI:46858"/>
        <dbReference type="ChEBI" id="CHEBI:90602"/>
        <dbReference type="EC" id="2.7.7.59"/>
    </reaction>
</comment>
<comment type="similarity">
    <text evidence="7">Belongs to the GlnD family.</text>
</comment>
<dbReference type="Pfam" id="PF03445">
    <property type="entry name" value="DUF294"/>
    <property type="match status" value="1"/>
</dbReference>
<feature type="domain" description="ACT" evidence="8">
    <location>
        <begin position="782"/>
        <end position="850"/>
    </location>
</feature>
<comment type="function">
    <text evidence="7">Modifies, by uridylylation and deuridylylation, the PII regulatory proteins (GlnB and homologs), in response to the nitrogen status of the cell that GlnD senses through the glutamine level. Under low glutamine levels, catalyzes the conversion of the PII proteins and UTP to PII-UMP and PPi, while under higher glutamine levels, GlnD hydrolyzes PII-UMP to PII and UMP (deuridylylation). Thus, controls uridylylation state and activity of the PII proteins, and plays an important role in the regulation of nitrogen metabolism.</text>
</comment>
<dbReference type="InterPro" id="IPR013546">
    <property type="entry name" value="PII_UdlTrfase/GS_AdlTrfase"/>
</dbReference>
<dbReference type="PANTHER" id="PTHR47320:SF1">
    <property type="entry name" value="BIFUNCTIONAL URIDYLYLTRANSFERASE_URIDYLYL-REMOVING ENZYME"/>
    <property type="match status" value="1"/>
</dbReference>
<feature type="region of interest" description="Uridylyltransferase" evidence="7">
    <location>
        <begin position="1"/>
        <end position="315"/>
    </location>
</feature>
<keyword evidence="6 7" id="KW-0511">Multifunctional enzyme</keyword>
<protein>
    <recommendedName>
        <fullName evidence="7">Bifunctional uridylyltransferase/uridylyl-removing enzyme</fullName>
        <shortName evidence="7">UTase/UR</shortName>
    </recommendedName>
    <alternativeName>
        <fullName evidence="7">Bifunctional [protein-PII] modification enzyme</fullName>
    </alternativeName>
    <alternativeName>
        <fullName evidence="7">Bifunctional nitrogen sensor protein</fullName>
    </alternativeName>
    <domain>
        <recommendedName>
            <fullName evidence="7">[Protein-PII] uridylyltransferase</fullName>
            <shortName evidence="7">PII uridylyltransferase</shortName>
            <shortName evidence="7">UTase</shortName>
            <ecNumber evidence="7">2.7.7.59</ecNumber>
        </recommendedName>
    </domain>
    <domain>
        <recommendedName>
            <fullName evidence="7">[Protein-PII]-UMP uridylyl-removing enzyme</fullName>
            <shortName evidence="7">UR</shortName>
            <ecNumber evidence="7">3.1.4.-</ecNumber>
        </recommendedName>
    </domain>
</protein>
<evidence type="ECO:0000256" key="1">
    <source>
        <dbReference type="ARBA" id="ARBA00022679"/>
    </source>
</evidence>
<reference evidence="10 11" key="1">
    <citation type="submission" date="2011-02" db="EMBL/GenBank/DDBJ databases">
        <authorList>
            <person name="Muzny D."/>
            <person name="Qin X."/>
            <person name="Deng J."/>
            <person name="Jiang H."/>
            <person name="Liu Y."/>
            <person name="Qu J."/>
            <person name="Song X.-Z."/>
            <person name="Zhang L."/>
            <person name="Thornton R."/>
            <person name="Coyle M."/>
            <person name="Francisco L."/>
            <person name="Jackson L."/>
            <person name="Javaid M."/>
            <person name="Korchina V."/>
            <person name="Kovar C."/>
            <person name="Mata R."/>
            <person name="Mathew T."/>
            <person name="Ngo R."/>
            <person name="Nguyen L."/>
            <person name="Nguyen N."/>
            <person name="Okwuonu G."/>
            <person name="Ongeri F."/>
            <person name="Pham C."/>
            <person name="Simmons D."/>
            <person name="Wilczek-Boney K."/>
            <person name="Hale W."/>
            <person name="Jakkamsetti A."/>
            <person name="Pham P."/>
            <person name="Ruth R."/>
            <person name="San Lucas F."/>
            <person name="Warren J."/>
            <person name="Zhang J."/>
            <person name="Zhao Z."/>
            <person name="Zhou C."/>
            <person name="Zhu D."/>
            <person name="Lee S."/>
            <person name="Bess C."/>
            <person name="Blankenburg K."/>
            <person name="Forbes L."/>
            <person name="Fu Q."/>
            <person name="Gubbala S."/>
            <person name="Hirani K."/>
            <person name="Jayaseelan J.C."/>
            <person name="Lara F."/>
            <person name="Munidasa M."/>
            <person name="Palculict T."/>
            <person name="Patil S."/>
            <person name="Pu L.-L."/>
            <person name="Saada N."/>
            <person name="Tang L."/>
            <person name="Weissenberger G."/>
            <person name="Zhu Y."/>
            <person name="Hemphill L."/>
            <person name="Shang Y."/>
            <person name="Youmans B."/>
            <person name="Ayvaz T."/>
            <person name="Ross M."/>
            <person name="Santibanez J."/>
            <person name="Aqrawi P."/>
            <person name="Gross S."/>
            <person name="Joshi V."/>
            <person name="Fowler G."/>
            <person name="Nazareth L."/>
            <person name="Reid J."/>
            <person name="Worley K."/>
            <person name="Petrosino J."/>
            <person name="Highlander S."/>
            <person name="Gibbs R."/>
        </authorList>
    </citation>
    <scope>NUCLEOTIDE SEQUENCE [LARGE SCALE GENOMIC DNA]</scope>
    <source>
        <strain evidence="10 11">ATCC BAA-1200</strain>
    </source>
</reference>
<gene>
    <name evidence="7 10" type="primary">glnD</name>
    <name evidence="10" type="ORF">HMPREF9123_0144</name>
</gene>
<dbReference type="PANTHER" id="PTHR47320">
    <property type="entry name" value="BIFUNCTIONAL URIDYLYLTRANSFERASE/URIDYLYL-REMOVING ENZYME"/>
    <property type="match status" value="1"/>
</dbReference>
<dbReference type="OrthoDB" id="9758038at2"/>
<dbReference type="AlphaFoldDB" id="F2B8W9"/>
<keyword evidence="11" id="KW-1185">Reference proteome</keyword>
<dbReference type="CDD" id="cd05401">
    <property type="entry name" value="NT_GlnE_GlnD_like"/>
    <property type="match status" value="1"/>
</dbReference>
<evidence type="ECO:0000256" key="6">
    <source>
        <dbReference type="ARBA" id="ARBA00023268"/>
    </source>
</evidence>
<comment type="caution">
    <text evidence="10">The sequence shown here is derived from an EMBL/GenBank/DDBJ whole genome shotgun (WGS) entry which is preliminary data.</text>
</comment>
<dbReference type="EC" id="2.7.7.59" evidence="7"/>
<dbReference type="InterPro" id="IPR006674">
    <property type="entry name" value="HD_domain"/>
</dbReference>
<dbReference type="SUPFAM" id="SSF81593">
    <property type="entry name" value="Nucleotidyltransferase substrate binding subunit/domain"/>
    <property type="match status" value="1"/>
</dbReference>
<dbReference type="GO" id="GO:0006808">
    <property type="term" value="P:regulation of nitrogen utilization"/>
    <property type="evidence" value="ECO:0007669"/>
    <property type="project" value="UniProtKB-UniRule"/>
</dbReference>
<evidence type="ECO:0000313" key="10">
    <source>
        <dbReference type="EMBL" id="EGF12164.1"/>
    </source>
</evidence>
<dbReference type="CDD" id="cd00077">
    <property type="entry name" value="HDc"/>
    <property type="match status" value="1"/>
</dbReference>
<comment type="cofactor">
    <cofactor evidence="7">
        <name>Mg(2+)</name>
        <dbReference type="ChEBI" id="CHEBI:18420"/>
    </cofactor>
</comment>
<dbReference type="SUPFAM" id="SSF109604">
    <property type="entry name" value="HD-domain/PDEase-like"/>
    <property type="match status" value="1"/>
</dbReference>
<dbReference type="SMART" id="SM00471">
    <property type="entry name" value="HDc"/>
    <property type="match status" value="1"/>
</dbReference>
<sequence>MTPDPSAAARLHRLKQQAAADYAAHRRPDRYFRAAVRAADEAVRALWPRFFPDEGFCLLATGGYGRGELYPCSDTDLVLVCAAPPDAARQEQATALVQAMWDAGLAPALKTGTADELCDSAAQDLTADTAFLETRLLCGDAALASRFVRACNARRDPAAFAAGKLLEMQRRHDKQQGAGALLEPNVKTCPGGLRDIHTMLWLARSQDLPAGIRALTAQNILTRDEALLLAHSHRTLAGIRIGLHLAAGREEDRLVFDLQSRLAADMGLRDEAGRLKSEQLMSLFYRAVKAVKQLAGIIPGVLQSRVAPPPPAAQPVDCDYLRRGTLLAARDPRLFARQPQHIFKMVEILQRNTALTAPEPATLRAWWAAARGIDARFYADETNRRRFIGFFRHGRGLTHAMRFLNLYGVLGRYLPAWEHITGLMQHDLFHIYPVDDHILTVLRNMRRLAMEQHVHELPFASALMHAFPRPHVLYLAALFHDIAKGRGGDHARQGIADARRFAADHFMPPEDTALLCWLVEHHLLMSLTAQKEDIQDPAVIARFCRTVHTPERLSALYLLTVADIRGTNPKLWNSWKDSLLRTLFQTASNHLAGRSDNRAALTSRRQAAAEAALAAAGHSEKDRRALWQALGEAYFVRHRKSEILWHTAFLVGNTGTAQAHIRPHPADPAVLQIAAYLPNAPGIFVGLCRILARHSLDIAAARAFVTAGDYVLDTFAARLPEGGTEADRRRIEAALMRELQHFLATGRTPAPAPARIPSRRARSQPIAPVITVRAEEDPGWHTLTLTAVNRTGLLADTAEVFNRHGISLRYAKINTSDERAEDSFLLYAPPLSDPNRQLALQHDLEAVLSV</sequence>
<dbReference type="InterPro" id="IPR003607">
    <property type="entry name" value="HD/PDEase_dom"/>
</dbReference>
<keyword evidence="2 7" id="KW-0548">Nucleotidyltransferase</keyword>
<keyword evidence="5 7" id="KW-0460">Magnesium</keyword>
<feature type="domain" description="HD" evidence="9">
    <location>
        <begin position="434"/>
        <end position="556"/>
    </location>
</feature>
<evidence type="ECO:0000313" key="11">
    <source>
        <dbReference type="Proteomes" id="UP000004105"/>
    </source>
</evidence>
<accession>F2B8W9</accession>
<dbReference type="STRING" id="267212.GCA_001063965_01582"/>
<organism evidence="10 11">
    <name type="scientific">Neisseria bacilliformis ATCC BAA-1200</name>
    <dbReference type="NCBI Taxonomy" id="888742"/>
    <lineage>
        <taxon>Bacteria</taxon>
        <taxon>Pseudomonadati</taxon>
        <taxon>Pseudomonadota</taxon>
        <taxon>Betaproteobacteria</taxon>
        <taxon>Neisseriales</taxon>
        <taxon>Neisseriaceae</taxon>
        <taxon>Neisseria</taxon>
    </lineage>
</organism>
<keyword evidence="3" id="KW-0677">Repeat</keyword>
<dbReference type="GO" id="GO:0008081">
    <property type="term" value="F:phosphoric diester hydrolase activity"/>
    <property type="evidence" value="ECO:0007669"/>
    <property type="project" value="UniProtKB-UniRule"/>
</dbReference>
<dbReference type="HAMAP" id="MF_00277">
    <property type="entry name" value="PII_uridylyl_transf"/>
    <property type="match status" value="1"/>
</dbReference>
<keyword evidence="4 7" id="KW-0378">Hydrolase</keyword>
<evidence type="ECO:0000256" key="2">
    <source>
        <dbReference type="ARBA" id="ARBA00022695"/>
    </source>
</evidence>
<comment type="domain">
    <text evidence="7">Has four distinct domains: an N-terminal nucleotidyltransferase (NT) domain responsible for UTase activity, a central HD domain that encodes UR activity, and two C-terminal ACT domains that seem to have a role in glutamine sensing.</text>
</comment>
<dbReference type="HOGENOM" id="CLU_012833_0_0_4"/>
<evidence type="ECO:0000256" key="7">
    <source>
        <dbReference type="HAMAP-Rule" id="MF_00277"/>
    </source>
</evidence>
<evidence type="ECO:0000256" key="4">
    <source>
        <dbReference type="ARBA" id="ARBA00022801"/>
    </source>
</evidence>
<dbReference type="InterPro" id="IPR010043">
    <property type="entry name" value="UTase/UR"/>
</dbReference>
<dbReference type="InterPro" id="IPR005105">
    <property type="entry name" value="GlnD_Uridyltrans_N"/>
</dbReference>
<feature type="domain" description="ACT" evidence="8">
    <location>
        <begin position="672"/>
        <end position="750"/>
    </location>
</feature>
<comment type="catalytic activity">
    <reaction evidence="7">
        <text>[protein-PII]-uridylyl-L-tyrosine + H2O = [protein-PII]-L-tyrosine + UMP + H(+)</text>
        <dbReference type="Rhea" id="RHEA:48600"/>
        <dbReference type="Rhea" id="RHEA-COMP:12147"/>
        <dbReference type="Rhea" id="RHEA-COMP:12148"/>
        <dbReference type="ChEBI" id="CHEBI:15377"/>
        <dbReference type="ChEBI" id="CHEBI:15378"/>
        <dbReference type="ChEBI" id="CHEBI:46858"/>
        <dbReference type="ChEBI" id="CHEBI:57865"/>
        <dbReference type="ChEBI" id="CHEBI:90602"/>
    </reaction>
</comment>
<evidence type="ECO:0000259" key="9">
    <source>
        <dbReference type="PROSITE" id="PS51831"/>
    </source>
</evidence>